<sequence>MQASRGVWAAEATYPPSTDLTLSSERLPWTIWVKSNVHETVHVADVLRCIYRSLQTPVTDEEFAALDAGRSFHVHAAYRARCHRCQTPKEYEEEKKVGVRRIDFLMGRHMFAGLSASLRDRASGTWILHIL</sequence>
<dbReference type="EMBL" id="KB469313">
    <property type="protein sequence ID" value="EPQ50883.1"/>
    <property type="molecule type" value="Genomic_DNA"/>
</dbReference>
<evidence type="ECO:0000313" key="3">
    <source>
        <dbReference type="Proteomes" id="UP000030669"/>
    </source>
</evidence>
<feature type="domain" description="DUF6699" evidence="1">
    <location>
        <begin position="8"/>
        <end position="116"/>
    </location>
</feature>
<dbReference type="GeneID" id="19306678"/>
<name>S7PTW6_GLOTA</name>
<gene>
    <name evidence="2" type="ORF">GLOTRDRAFT_49760</name>
</gene>
<dbReference type="KEGG" id="gtr:GLOTRDRAFT_49760"/>
<dbReference type="AlphaFoldDB" id="S7PTW6"/>
<dbReference type="HOGENOM" id="CLU_085813_1_1_1"/>
<dbReference type="STRING" id="670483.S7PTW6"/>
<keyword evidence="3" id="KW-1185">Reference proteome</keyword>
<evidence type="ECO:0000259" key="1">
    <source>
        <dbReference type="Pfam" id="PF20415"/>
    </source>
</evidence>
<reference evidence="2 3" key="1">
    <citation type="journal article" date="2012" name="Science">
        <title>The Paleozoic origin of enzymatic lignin decomposition reconstructed from 31 fungal genomes.</title>
        <authorList>
            <person name="Floudas D."/>
            <person name="Binder M."/>
            <person name="Riley R."/>
            <person name="Barry K."/>
            <person name="Blanchette R.A."/>
            <person name="Henrissat B."/>
            <person name="Martinez A.T."/>
            <person name="Otillar R."/>
            <person name="Spatafora J.W."/>
            <person name="Yadav J.S."/>
            <person name="Aerts A."/>
            <person name="Benoit I."/>
            <person name="Boyd A."/>
            <person name="Carlson A."/>
            <person name="Copeland A."/>
            <person name="Coutinho P.M."/>
            <person name="de Vries R.P."/>
            <person name="Ferreira P."/>
            <person name="Findley K."/>
            <person name="Foster B."/>
            <person name="Gaskell J."/>
            <person name="Glotzer D."/>
            <person name="Gorecki P."/>
            <person name="Heitman J."/>
            <person name="Hesse C."/>
            <person name="Hori C."/>
            <person name="Igarashi K."/>
            <person name="Jurgens J.A."/>
            <person name="Kallen N."/>
            <person name="Kersten P."/>
            <person name="Kohler A."/>
            <person name="Kuees U."/>
            <person name="Kumar T.K.A."/>
            <person name="Kuo A."/>
            <person name="LaButti K."/>
            <person name="Larrondo L.F."/>
            <person name="Lindquist E."/>
            <person name="Ling A."/>
            <person name="Lombard V."/>
            <person name="Lucas S."/>
            <person name="Lundell T."/>
            <person name="Martin R."/>
            <person name="McLaughlin D.J."/>
            <person name="Morgenstern I."/>
            <person name="Morin E."/>
            <person name="Murat C."/>
            <person name="Nagy L.G."/>
            <person name="Nolan M."/>
            <person name="Ohm R.A."/>
            <person name="Patyshakuliyeva A."/>
            <person name="Rokas A."/>
            <person name="Ruiz-Duenas F.J."/>
            <person name="Sabat G."/>
            <person name="Salamov A."/>
            <person name="Samejima M."/>
            <person name="Schmutz J."/>
            <person name="Slot J.C."/>
            <person name="St John F."/>
            <person name="Stenlid J."/>
            <person name="Sun H."/>
            <person name="Sun S."/>
            <person name="Syed K."/>
            <person name="Tsang A."/>
            <person name="Wiebenga A."/>
            <person name="Young D."/>
            <person name="Pisabarro A."/>
            <person name="Eastwood D.C."/>
            <person name="Martin F."/>
            <person name="Cullen D."/>
            <person name="Grigoriev I.V."/>
            <person name="Hibbett D.S."/>
        </authorList>
    </citation>
    <scope>NUCLEOTIDE SEQUENCE [LARGE SCALE GENOMIC DNA]</scope>
    <source>
        <strain evidence="2 3">ATCC 11539</strain>
    </source>
</reference>
<dbReference type="Pfam" id="PF20415">
    <property type="entry name" value="DUF6699"/>
    <property type="match status" value="1"/>
</dbReference>
<accession>S7PTW6</accession>
<dbReference type="Proteomes" id="UP000030669">
    <property type="component" value="Unassembled WGS sequence"/>
</dbReference>
<organism evidence="2 3">
    <name type="scientific">Gloeophyllum trabeum (strain ATCC 11539 / FP-39264 / Madison 617)</name>
    <name type="common">Brown rot fungus</name>
    <dbReference type="NCBI Taxonomy" id="670483"/>
    <lineage>
        <taxon>Eukaryota</taxon>
        <taxon>Fungi</taxon>
        <taxon>Dikarya</taxon>
        <taxon>Basidiomycota</taxon>
        <taxon>Agaricomycotina</taxon>
        <taxon>Agaricomycetes</taxon>
        <taxon>Gloeophyllales</taxon>
        <taxon>Gloeophyllaceae</taxon>
        <taxon>Gloeophyllum</taxon>
    </lineage>
</organism>
<protein>
    <recommendedName>
        <fullName evidence="1">DUF6699 domain-containing protein</fullName>
    </recommendedName>
</protein>
<dbReference type="OMA" id="NLAYHAR"/>
<evidence type="ECO:0000313" key="2">
    <source>
        <dbReference type="EMBL" id="EPQ50883.1"/>
    </source>
</evidence>
<dbReference type="InterPro" id="IPR046522">
    <property type="entry name" value="DUF6699"/>
</dbReference>
<proteinExistence type="predicted"/>
<dbReference type="RefSeq" id="XP_007870614.1">
    <property type="nucleotide sequence ID" value="XM_007872423.1"/>
</dbReference>
<dbReference type="OrthoDB" id="2783256at2759"/>